<gene>
    <name evidence="2" type="ORF">PoB_001242400</name>
</gene>
<comment type="caution">
    <text evidence="2">The sequence shown here is derived from an EMBL/GenBank/DDBJ whole genome shotgun (WGS) entry which is preliminary data.</text>
</comment>
<feature type="compositionally biased region" description="Basic and acidic residues" evidence="1">
    <location>
        <begin position="110"/>
        <end position="135"/>
    </location>
</feature>
<keyword evidence="3" id="KW-1185">Reference proteome</keyword>
<organism evidence="2 3">
    <name type="scientific">Plakobranchus ocellatus</name>
    <dbReference type="NCBI Taxonomy" id="259542"/>
    <lineage>
        <taxon>Eukaryota</taxon>
        <taxon>Metazoa</taxon>
        <taxon>Spiralia</taxon>
        <taxon>Lophotrochozoa</taxon>
        <taxon>Mollusca</taxon>
        <taxon>Gastropoda</taxon>
        <taxon>Heterobranchia</taxon>
        <taxon>Euthyneura</taxon>
        <taxon>Panpulmonata</taxon>
        <taxon>Sacoglossa</taxon>
        <taxon>Placobranchoidea</taxon>
        <taxon>Plakobranchidae</taxon>
        <taxon>Plakobranchus</taxon>
    </lineage>
</organism>
<feature type="region of interest" description="Disordered" evidence="1">
    <location>
        <begin position="109"/>
        <end position="135"/>
    </location>
</feature>
<evidence type="ECO:0000256" key="1">
    <source>
        <dbReference type="SAM" id="MobiDB-lite"/>
    </source>
</evidence>
<dbReference type="Proteomes" id="UP000735302">
    <property type="component" value="Unassembled WGS sequence"/>
</dbReference>
<accession>A0AAV3YS83</accession>
<proteinExistence type="predicted"/>
<dbReference type="EMBL" id="BLXT01001484">
    <property type="protein sequence ID" value="GFN85918.1"/>
    <property type="molecule type" value="Genomic_DNA"/>
</dbReference>
<feature type="region of interest" description="Disordered" evidence="1">
    <location>
        <begin position="1"/>
        <end position="78"/>
    </location>
</feature>
<feature type="compositionally biased region" description="Gly residues" evidence="1">
    <location>
        <begin position="20"/>
        <end position="36"/>
    </location>
</feature>
<protein>
    <submittedName>
        <fullName evidence="2">Uncharacterized protein</fullName>
    </submittedName>
</protein>
<name>A0AAV3YS83_9GAST</name>
<evidence type="ECO:0000313" key="2">
    <source>
        <dbReference type="EMBL" id="GFN85918.1"/>
    </source>
</evidence>
<reference evidence="2 3" key="1">
    <citation type="journal article" date="2021" name="Elife">
        <title>Chloroplast acquisition without the gene transfer in kleptoplastic sea slugs, Plakobranchus ocellatus.</title>
        <authorList>
            <person name="Maeda T."/>
            <person name="Takahashi S."/>
            <person name="Yoshida T."/>
            <person name="Shimamura S."/>
            <person name="Takaki Y."/>
            <person name="Nagai Y."/>
            <person name="Toyoda A."/>
            <person name="Suzuki Y."/>
            <person name="Arimoto A."/>
            <person name="Ishii H."/>
            <person name="Satoh N."/>
            <person name="Nishiyama T."/>
            <person name="Hasebe M."/>
            <person name="Maruyama T."/>
            <person name="Minagawa J."/>
            <person name="Obokata J."/>
            <person name="Shigenobu S."/>
        </authorList>
    </citation>
    <scope>NUCLEOTIDE SEQUENCE [LARGE SCALE GENOMIC DNA]</scope>
</reference>
<sequence length="148" mass="16640">MERKRRRRGVEEQEGEEETGSGGGGGAGAGRGGGGKLVNHSEPGRRQQGSNPRQKGPADLRVDSLATEPPTPPKYRKNTWLCDTGLEGRGRDCRERICWKERKRHIAKGLMKEKRKGKEERDRRERGGKKEKVIGSERMALRDLLRAL</sequence>
<evidence type="ECO:0000313" key="3">
    <source>
        <dbReference type="Proteomes" id="UP000735302"/>
    </source>
</evidence>
<dbReference type="AlphaFoldDB" id="A0AAV3YS83"/>